<sequence length="200" mass="22611">MRSSREVRKLCRGRRGQHSGCCVNLLTTTLRINGLKVNYIPGTLFPVTTTTETRWLNAEQQVAWRAYLLGTARLMAKLDDELRRFGIGINDYEILVRLSESPDRRLRMADLADRLHQSRSRLTHTIGRLEAAELVRRKSCTSDKRGVWAELTEAGYNLLVEAAPTHVDSVRENLVDLASPEDFAAVGRVFDAVSEHIGQH</sequence>
<name>A0A4R4NY51_9ACTN</name>
<comment type="caution">
    <text evidence="2">The sequence shown here is derived from an EMBL/GenBank/DDBJ whole genome shotgun (WGS) entry which is preliminary data.</text>
</comment>
<feature type="domain" description="HTH marR-type" evidence="1">
    <location>
        <begin position="52"/>
        <end position="195"/>
    </location>
</feature>
<dbReference type="SMART" id="SM00347">
    <property type="entry name" value="HTH_MARR"/>
    <property type="match status" value="1"/>
</dbReference>
<dbReference type="PANTHER" id="PTHR33164">
    <property type="entry name" value="TRANSCRIPTIONAL REGULATOR, MARR FAMILY"/>
    <property type="match status" value="1"/>
</dbReference>
<protein>
    <submittedName>
        <fullName evidence="2">MarR family transcriptional regulator</fullName>
    </submittedName>
</protein>
<dbReference type="InterPro" id="IPR036390">
    <property type="entry name" value="WH_DNA-bd_sf"/>
</dbReference>
<dbReference type="SUPFAM" id="SSF46785">
    <property type="entry name" value="Winged helix' DNA-binding domain"/>
    <property type="match status" value="1"/>
</dbReference>
<dbReference type="PANTHER" id="PTHR33164:SF99">
    <property type="entry name" value="MARR FAMILY REGULATORY PROTEIN"/>
    <property type="match status" value="1"/>
</dbReference>
<dbReference type="AlphaFoldDB" id="A0A4R4NY51"/>
<dbReference type="InterPro" id="IPR000835">
    <property type="entry name" value="HTH_MarR-typ"/>
</dbReference>
<dbReference type="GO" id="GO:0006950">
    <property type="term" value="P:response to stress"/>
    <property type="evidence" value="ECO:0007669"/>
    <property type="project" value="TreeGrafter"/>
</dbReference>
<dbReference type="PROSITE" id="PS50995">
    <property type="entry name" value="HTH_MARR_2"/>
    <property type="match status" value="1"/>
</dbReference>
<evidence type="ECO:0000313" key="3">
    <source>
        <dbReference type="Proteomes" id="UP000295075"/>
    </source>
</evidence>
<dbReference type="OrthoDB" id="8635520at2"/>
<dbReference type="Proteomes" id="UP000295075">
    <property type="component" value="Unassembled WGS sequence"/>
</dbReference>
<dbReference type="InterPro" id="IPR036388">
    <property type="entry name" value="WH-like_DNA-bd_sf"/>
</dbReference>
<reference evidence="2 3" key="1">
    <citation type="submission" date="2019-03" db="EMBL/GenBank/DDBJ databases">
        <title>Draft genome sequences of novel Actinobacteria.</title>
        <authorList>
            <person name="Sahin N."/>
            <person name="Ay H."/>
            <person name="Saygin H."/>
        </authorList>
    </citation>
    <scope>NUCLEOTIDE SEQUENCE [LARGE SCALE GENOMIC DNA]</scope>
    <source>
        <strain evidence="2 3">JCM 30547</strain>
    </source>
</reference>
<dbReference type="GO" id="GO:0003700">
    <property type="term" value="F:DNA-binding transcription factor activity"/>
    <property type="evidence" value="ECO:0007669"/>
    <property type="project" value="InterPro"/>
</dbReference>
<dbReference type="Gene3D" id="1.10.10.10">
    <property type="entry name" value="Winged helix-like DNA-binding domain superfamily/Winged helix DNA-binding domain"/>
    <property type="match status" value="1"/>
</dbReference>
<organism evidence="2 3">
    <name type="scientific">Kribbella albertanoniae</name>
    <dbReference type="NCBI Taxonomy" id="1266829"/>
    <lineage>
        <taxon>Bacteria</taxon>
        <taxon>Bacillati</taxon>
        <taxon>Actinomycetota</taxon>
        <taxon>Actinomycetes</taxon>
        <taxon>Propionibacteriales</taxon>
        <taxon>Kribbellaceae</taxon>
        <taxon>Kribbella</taxon>
    </lineage>
</organism>
<accession>A0A4R4NY51</accession>
<evidence type="ECO:0000259" key="1">
    <source>
        <dbReference type="PROSITE" id="PS50995"/>
    </source>
</evidence>
<gene>
    <name evidence="2" type="ORF">E1261_42760</name>
</gene>
<dbReference type="EMBL" id="SMKA01000405">
    <property type="protein sequence ID" value="TDC14485.1"/>
    <property type="molecule type" value="Genomic_DNA"/>
</dbReference>
<keyword evidence="3" id="KW-1185">Reference proteome</keyword>
<proteinExistence type="predicted"/>
<dbReference type="InterPro" id="IPR039422">
    <property type="entry name" value="MarR/SlyA-like"/>
</dbReference>
<evidence type="ECO:0000313" key="2">
    <source>
        <dbReference type="EMBL" id="TDC14485.1"/>
    </source>
</evidence>
<dbReference type="Pfam" id="PF12802">
    <property type="entry name" value="MarR_2"/>
    <property type="match status" value="1"/>
</dbReference>